<gene>
    <name evidence="2" type="ORF">HMPREF0063_12373</name>
</gene>
<name>E2SD61_9ACTN</name>
<dbReference type="Pfam" id="PF01841">
    <property type="entry name" value="Transglut_core"/>
    <property type="match status" value="1"/>
</dbReference>
<sequence>MRYRVRHTTTYTYDDDVTDSYGVAYLAPRQLPWQQVTQHAVVVDPRPADTGSDTDYYGNTATYFQVDEPHTRLRIEADSTVEVVAEQHDRAVLGAPWEQARPSARPDVLDAWSAGDFALRSPLVDHTDEAFAYAARSLLPGRPIGEAATELMHRIHTDFEYEQGATTVSSTIDDVFGARAGVCQDFAHLSMACLRSHGLAVRYVSGYLATDPPPGKERIVGADASHAWAAVWLPGDGWLALDPTNDQPVGDRYVTVAWGRDYADVPPVKGVIFTEAKTSNLAVEVDVAPC</sequence>
<accession>E2SD61</accession>
<evidence type="ECO:0000313" key="3">
    <source>
        <dbReference type="Proteomes" id="UP000003111"/>
    </source>
</evidence>
<evidence type="ECO:0000313" key="2">
    <source>
        <dbReference type="EMBL" id="EFQ83164.1"/>
    </source>
</evidence>
<comment type="caution">
    <text evidence="2">The sequence shown here is derived from an EMBL/GenBank/DDBJ whole genome shotgun (WGS) entry which is preliminary data.</text>
</comment>
<proteinExistence type="predicted"/>
<dbReference type="EMBL" id="ACLF03000006">
    <property type="protein sequence ID" value="EFQ83164.1"/>
    <property type="molecule type" value="Genomic_DNA"/>
</dbReference>
<protein>
    <submittedName>
        <fullName evidence="2">Transglutaminase-like protein</fullName>
    </submittedName>
</protein>
<evidence type="ECO:0000259" key="1">
    <source>
        <dbReference type="SMART" id="SM00460"/>
    </source>
</evidence>
<dbReference type="STRING" id="585531.HMPREF0063_12373"/>
<dbReference type="InterPro" id="IPR038765">
    <property type="entry name" value="Papain-like_cys_pep_sf"/>
</dbReference>
<dbReference type="HOGENOM" id="CLU_008973_0_0_11"/>
<reference evidence="2" key="1">
    <citation type="submission" date="2010-08" db="EMBL/GenBank/DDBJ databases">
        <authorList>
            <person name="Muzny D."/>
            <person name="Qin X."/>
            <person name="Buhay C."/>
            <person name="Dugan-Rocha S."/>
            <person name="Ding Y."/>
            <person name="Chen G."/>
            <person name="Hawes A."/>
            <person name="Holder M."/>
            <person name="Jhangiani S."/>
            <person name="Johnson A."/>
            <person name="Khan Z."/>
            <person name="Li Z."/>
            <person name="Liu W."/>
            <person name="Liu X."/>
            <person name="Perez L."/>
            <person name="Shen H."/>
            <person name="Wang Q."/>
            <person name="Watt J."/>
            <person name="Xi L."/>
            <person name="Xin Y."/>
            <person name="Zhou J."/>
            <person name="Deng J."/>
            <person name="Jiang H."/>
            <person name="Liu Y."/>
            <person name="Qu J."/>
            <person name="Song X.-Z."/>
            <person name="Zhang L."/>
            <person name="Villasana D."/>
            <person name="Johnson A."/>
            <person name="Liu J."/>
            <person name="Liyanage D."/>
            <person name="Lorensuhewa L."/>
            <person name="Robinson T."/>
            <person name="Song A."/>
            <person name="Song B.-B."/>
            <person name="Dinh H."/>
            <person name="Thornton R."/>
            <person name="Coyle M."/>
            <person name="Francisco L."/>
            <person name="Jackson L."/>
            <person name="Javaid M."/>
            <person name="Korchina V."/>
            <person name="Kovar C."/>
            <person name="Mata R."/>
            <person name="Mathew T."/>
            <person name="Ngo R."/>
            <person name="Nguyen L."/>
            <person name="Nguyen N."/>
            <person name="Okwuonu G."/>
            <person name="Ongeri F."/>
            <person name="Pham C."/>
            <person name="Simmons D."/>
            <person name="Wilczek-Boney K."/>
            <person name="Hale W."/>
            <person name="Jakkamsetti A."/>
            <person name="Pham P."/>
            <person name="Ruth R."/>
            <person name="San Lucas F."/>
            <person name="Warren J."/>
            <person name="Zhang J."/>
            <person name="Zhao Z."/>
            <person name="Zhou C."/>
            <person name="Zhu D."/>
            <person name="Lee S."/>
            <person name="Bess C."/>
            <person name="Blankenburg K."/>
            <person name="Forbes L."/>
            <person name="Fu Q."/>
            <person name="Gubbala S."/>
            <person name="Hirani K."/>
            <person name="Jayaseelan J.C."/>
            <person name="Lara F."/>
            <person name="Munidasa M."/>
            <person name="Palculict T."/>
            <person name="Patil S."/>
            <person name="Pu L.-L."/>
            <person name="Saada N."/>
            <person name="Tang L."/>
            <person name="Weissenberger G."/>
            <person name="Zhu Y."/>
            <person name="Hemphill L."/>
            <person name="Shang Y."/>
            <person name="Youmans B."/>
            <person name="Ayvaz T."/>
            <person name="Ross M."/>
            <person name="Santibanez J."/>
            <person name="Aqrawi P."/>
            <person name="Gross S."/>
            <person name="Joshi V."/>
            <person name="Fowler G."/>
            <person name="Nazareth L."/>
            <person name="Reid J."/>
            <person name="Worley K."/>
            <person name="Petrosino J."/>
            <person name="Highlander S."/>
            <person name="Gibbs R."/>
        </authorList>
    </citation>
    <scope>NUCLEOTIDE SEQUENCE [LARGE SCALE GENOMIC DNA]</scope>
    <source>
        <strain evidence="2">DSM 15272</strain>
    </source>
</reference>
<dbReference type="InterPro" id="IPR002931">
    <property type="entry name" value="Transglutaminase-like"/>
</dbReference>
<dbReference type="RefSeq" id="WP_007077465.1">
    <property type="nucleotide sequence ID" value="NZ_CM001024.1"/>
</dbReference>
<organism evidence="2 3">
    <name type="scientific">Aeromicrobium marinum DSM 15272</name>
    <dbReference type="NCBI Taxonomy" id="585531"/>
    <lineage>
        <taxon>Bacteria</taxon>
        <taxon>Bacillati</taxon>
        <taxon>Actinomycetota</taxon>
        <taxon>Actinomycetes</taxon>
        <taxon>Propionibacteriales</taxon>
        <taxon>Nocardioidaceae</taxon>
        <taxon>Aeromicrobium</taxon>
    </lineage>
</organism>
<dbReference type="PANTHER" id="PTHR33490:SF7">
    <property type="entry name" value="BLR2979 PROTEIN"/>
    <property type="match status" value="1"/>
</dbReference>
<dbReference type="InterPro" id="IPR013589">
    <property type="entry name" value="Bac_transglu_N"/>
</dbReference>
<feature type="domain" description="Transglutaminase-like" evidence="1">
    <location>
        <begin position="175"/>
        <end position="245"/>
    </location>
</feature>
<dbReference type="PANTHER" id="PTHR33490">
    <property type="entry name" value="BLR5614 PROTEIN-RELATED"/>
    <property type="match status" value="1"/>
</dbReference>
<dbReference type="AlphaFoldDB" id="E2SD61"/>
<dbReference type="eggNOG" id="COG1305">
    <property type="taxonomic scope" value="Bacteria"/>
</dbReference>
<dbReference type="Proteomes" id="UP000003111">
    <property type="component" value="Unassembled WGS sequence"/>
</dbReference>
<dbReference type="Gene3D" id="3.10.620.30">
    <property type="match status" value="1"/>
</dbReference>
<dbReference type="Pfam" id="PF08379">
    <property type="entry name" value="Bact_transglu_N"/>
    <property type="match status" value="1"/>
</dbReference>
<dbReference type="OrthoDB" id="9804023at2"/>
<dbReference type="SMART" id="SM00460">
    <property type="entry name" value="TGc"/>
    <property type="match status" value="1"/>
</dbReference>
<keyword evidence="3" id="KW-1185">Reference proteome</keyword>
<dbReference type="SUPFAM" id="SSF54001">
    <property type="entry name" value="Cysteine proteinases"/>
    <property type="match status" value="1"/>
</dbReference>